<evidence type="ECO:0000256" key="1">
    <source>
        <dbReference type="SAM" id="MobiDB-lite"/>
    </source>
</evidence>
<evidence type="ECO:0000313" key="2">
    <source>
        <dbReference type="EMBL" id="URD93445.1"/>
    </source>
</evidence>
<protein>
    <submittedName>
        <fullName evidence="2">Uncharacterized protein</fullName>
    </submittedName>
</protein>
<accession>A0A9E7FBB0</accession>
<organism evidence="2 3">
    <name type="scientific">Musa troglodytarum</name>
    <name type="common">fe'i banana</name>
    <dbReference type="NCBI Taxonomy" id="320322"/>
    <lineage>
        <taxon>Eukaryota</taxon>
        <taxon>Viridiplantae</taxon>
        <taxon>Streptophyta</taxon>
        <taxon>Embryophyta</taxon>
        <taxon>Tracheophyta</taxon>
        <taxon>Spermatophyta</taxon>
        <taxon>Magnoliopsida</taxon>
        <taxon>Liliopsida</taxon>
        <taxon>Zingiberales</taxon>
        <taxon>Musaceae</taxon>
        <taxon>Musa</taxon>
    </lineage>
</organism>
<gene>
    <name evidence="2" type="ORF">MUK42_35984</name>
</gene>
<dbReference type="EMBL" id="CP097505">
    <property type="protein sequence ID" value="URD93445.1"/>
    <property type="molecule type" value="Genomic_DNA"/>
</dbReference>
<dbReference type="AlphaFoldDB" id="A0A9E7FBB0"/>
<proteinExistence type="predicted"/>
<sequence>MEQAGIIQALPITPTKERESQRGKMSTDASISPQGPASSSRCTRSQAVPRLDHIRVARPRERDRRHGRGLAQGPLLVPEVEDDIRQLRALGRHPVLLPVQAAVGVVARRVQEDQGVGVQARGGLLLELGQRGEAAPGPPNFVRSGSLWFHERDH</sequence>
<feature type="compositionally biased region" description="Polar residues" evidence="1">
    <location>
        <begin position="23"/>
        <end position="46"/>
    </location>
</feature>
<keyword evidence="3" id="KW-1185">Reference proteome</keyword>
<dbReference type="Proteomes" id="UP001055439">
    <property type="component" value="Chromosome 3"/>
</dbReference>
<feature type="region of interest" description="Disordered" evidence="1">
    <location>
        <begin position="1"/>
        <end position="48"/>
    </location>
</feature>
<evidence type="ECO:0000313" key="3">
    <source>
        <dbReference type="Proteomes" id="UP001055439"/>
    </source>
</evidence>
<name>A0A9E7FBB0_9LILI</name>
<reference evidence="2" key="1">
    <citation type="submission" date="2022-05" db="EMBL/GenBank/DDBJ databases">
        <title>The Musa troglodytarum L. genome provides insights into the mechanism of non-climacteric behaviour and enrichment of carotenoids.</title>
        <authorList>
            <person name="Wang J."/>
        </authorList>
    </citation>
    <scope>NUCLEOTIDE SEQUENCE</scope>
    <source>
        <tissue evidence="2">Leaf</tissue>
    </source>
</reference>